<accession>A0ABP0GL38</accession>
<dbReference type="EMBL" id="CAWYQH010000119">
    <property type="protein sequence ID" value="CAK8690885.1"/>
    <property type="molecule type" value="Genomic_DNA"/>
</dbReference>
<keyword evidence="2" id="KW-0812">Transmembrane</keyword>
<gene>
    <name evidence="3" type="ORF">CVLEPA_LOCUS23441</name>
</gene>
<keyword evidence="4" id="KW-1185">Reference proteome</keyword>
<evidence type="ECO:0000256" key="1">
    <source>
        <dbReference type="SAM" id="MobiDB-lite"/>
    </source>
</evidence>
<comment type="caution">
    <text evidence="3">The sequence shown here is derived from an EMBL/GenBank/DDBJ whole genome shotgun (WGS) entry which is preliminary data.</text>
</comment>
<evidence type="ECO:0000256" key="2">
    <source>
        <dbReference type="SAM" id="Phobius"/>
    </source>
</evidence>
<name>A0ABP0GL38_CLALP</name>
<sequence length="308" mass="34640">MSNRRRNFNRRRIINGNINRQGQNDEKPSFPPLTASLTSTSLSLPESTALVPTASLAVTTGHTLLPSDFNSHSSSHPHPPITPLSNPTISPTILGASLGALLLFAITVVAIVMIRCSRSKRSSKVTQEPTIAIFSSRDMQTTTSGHSLPLAEFYIRESATINNLSVQPEHQNHLNHLNVTQNASIYVGKHSVCKFPISLRQTKRNLQINKEISKSPIFNRYKEVNDFASNPNFNERRYVNINEALFIAPVSPQSEEDDYIFPDYYPAQNVPRRELYQNFPSILKDDENVYLQPQSASDRDNNYISFID</sequence>
<keyword evidence="2" id="KW-1133">Transmembrane helix</keyword>
<dbReference type="Proteomes" id="UP001642483">
    <property type="component" value="Unassembled WGS sequence"/>
</dbReference>
<protein>
    <submittedName>
        <fullName evidence="3">Uncharacterized protein</fullName>
    </submittedName>
</protein>
<evidence type="ECO:0000313" key="3">
    <source>
        <dbReference type="EMBL" id="CAK8690885.1"/>
    </source>
</evidence>
<evidence type="ECO:0000313" key="4">
    <source>
        <dbReference type="Proteomes" id="UP001642483"/>
    </source>
</evidence>
<feature type="compositionally biased region" description="Basic residues" evidence="1">
    <location>
        <begin position="1"/>
        <end position="13"/>
    </location>
</feature>
<organism evidence="3 4">
    <name type="scientific">Clavelina lepadiformis</name>
    <name type="common">Light-bulb sea squirt</name>
    <name type="synonym">Ascidia lepadiformis</name>
    <dbReference type="NCBI Taxonomy" id="159417"/>
    <lineage>
        <taxon>Eukaryota</taxon>
        <taxon>Metazoa</taxon>
        <taxon>Chordata</taxon>
        <taxon>Tunicata</taxon>
        <taxon>Ascidiacea</taxon>
        <taxon>Aplousobranchia</taxon>
        <taxon>Clavelinidae</taxon>
        <taxon>Clavelina</taxon>
    </lineage>
</organism>
<feature type="region of interest" description="Disordered" evidence="1">
    <location>
        <begin position="1"/>
        <end position="36"/>
    </location>
</feature>
<feature type="transmembrane region" description="Helical" evidence="2">
    <location>
        <begin position="93"/>
        <end position="114"/>
    </location>
</feature>
<reference evidence="3 4" key="1">
    <citation type="submission" date="2024-02" db="EMBL/GenBank/DDBJ databases">
        <authorList>
            <person name="Daric V."/>
            <person name="Darras S."/>
        </authorList>
    </citation>
    <scope>NUCLEOTIDE SEQUENCE [LARGE SCALE GENOMIC DNA]</scope>
</reference>
<keyword evidence="2" id="KW-0472">Membrane</keyword>
<proteinExistence type="predicted"/>